<dbReference type="PROSITE" id="PS50181">
    <property type="entry name" value="FBOX"/>
    <property type="match status" value="1"/>
</dbReference>
<dbReference type="Gene3D" id="1.20.1280.50">
    <property type="match status" value="1"/>
</dbReference>
<reference evidence="4" key="1">
    <citation type="submission" date="2011-08" db="EMBL/GenBank/DDBJ databases">
        <authorList>
            <person name="Rombauts S."/>
        </authorList>
    </citation>
    <scope>NUCLEOTIDE SEQUENCE</scope>
    <source>
        <strain evidence="4">London</strain>
    </source>
</reference>
<dbReference type="PANTHER" id="PTHR14381">
    <property type="entry name" value="DACTYLIN"/>
    <property type="match status" value="1"/>
</dbReference>
<dbReference type="EnsemblMetazoa" id="tetur01g07360.1">
    <property type="protein sequence ID" value="tetur01g07360.1"/>
    <property type="gene ID" value="tetur01g07360"/>
</dbReference>
<feature type="region of interest" description="Disordered" evidence="1">
    <location>
        <begin position="35"/>
        <end position="61"/>
    </location>
</feature>
<keyword evidence="4" id="KW-1185">Reference proteome</keyword>
<evidence type="ECO:0000256" key="1">
    <source>
        <dbReference type="SAM" id="MobiDB-lite"/>
    </source>
</evidence>
<dbReference type="InterPro" id="IPR001810">
    <property type="entry name" value="F-box_dom"/>
</dbReference>
<proteinExistence type="predicted"/>
<feature type="domain" description="F-box" evidence="2">
    <location>
        <begin position="61"/>
        <end position="108"/>
    </location>
</feature>
<evidence type="ECO:0000313" key="4">
    <source>
        <dbReference type="Proteomes" id="UP000015104"/>
    </source>
</evidence>
<dbReference type="EMBL" id="CAEY01000449">
    <property type="status" value="NOT_ANNOTATED_CDS"/>
    <property type="molecule type" value="Genomic_DNA"/>
</dbReference>
<dbReference type="InterPro" id="IPR052301">
    <property type="entry name" value="SCF_F-box/WD-repeat"/>
</dbReference>
<dbReference type="AlphaFoldDB" id="T1JRM0"/>
<protein>
    <recommendedName>
        <fullName evidence="2">F-box domain-containing protein</fullName>
    </recommendedName>
</protein>
<evidence type="ECO:0000259" key="2">
    <source>
        <dbReference type="PROSITE" id="PS50181"/>
    </source>
</evidence>
<dbReference type="HOGENOM" id="CLU_1580519_0_0_1"/>
<dbReference type="Pfam" id="PF12937">
    <property type="entry name" value="F-box-like"/>
    <property type="match status" value="1"/>
</dbReference>
<accession>T1JRM0</accession>
<name>T1JRM0_TETUR</name>
<dbReference type="GO" id="GO:0019005">
    <property type="term" value="C:SCF ubiquitin ligase complex"/>
    <property type="evidence" value="ECO:0007669"/>
    <property type="project" value="TreeGrafter"/>
</dbReference>
<sequence length="169" mass="19359">MDLFNNHGSSIEPVRYHSTSTMYNDWFNLECEEKDKPDDSQATKTDSFDHESSSSSAPPPSISLEWLPTEIIYRILSYCNIQTLSALSGTCSRLYMIIVNDDYVWRSKATNALTTNCISDVFSSKSIVDLTNRDKCVIESRWKRGIFQETALIQNKKPDNYLSHCTHQI</sequence>
<dbReference type="PANTHER" id="PTHR14381:SF1">
    <property type="entry name" value="F-BOX_WD REPEAT-CONTAINING PROTEIN 4"/>
    <property type="match status" value="1"/>
</dbReference>
<feature type="compositionally biased region" description="Basic and acidic residues" evidence="1">
    <location>
        <begin position="35"/>
        <end position="52"/>
    </location>
</feature>
<evidence type="ECO:0000313" key="3">
    <source>
        <dbReference type="EnsemblMetazoa" id="tetur01g07360.1"/>
    </source>
</evidence>
<reference evidence="3" key="2">
    <citation type="submission" date="2015-06" db="UniProtKB">
        <authorList>
            <consortium name="EnsemblMetazoa"/>
        </authorList>
    </citation>
    <scope>IDENTIFICATION</scope>
</reference>
<dbReference type="SMART" id="SM00256">
    <property type="entry name" value="FBOX"/>
    <property type="match status" value="1"/>
</dbReference>
<dbReference type="Proteomes" id="UP000015104">
    <property type="component" value="Unassembled WGS sequence"/>
</dbReference>
<dbReference type="GO" id="GO:0031146">
    <property type="term" value="P:SCF-dependent proteasomal ubiquitin-dependent protein catabolic process"/>
    <property type="evidence" value="ECO:0007669"/>
    <property type="project" value="TreeGrafter"/>
</dbReference>
<organism evidence="3 4">
    <name type="scientific">Tetranychus urticae</name>
    <name type="common">Two-spotted spider mite</name>
    <dbReference type="NCBI Taxonomy" id="32264"/>
    <lineage>
        <taxon>Eukaryota</taxon>
        <taxon>Metazoa</taxon>
        <taxon>Ecdysozoa</taxon>
        <taxon>Arthropoda</taxon>
        <taxon>Chelicerata</taxon>
        <taxon>Arachnida</taxon>
        <taxon>Acari</taxon>
        <taxon>Acariformes</taxon>
        <taxon>Trombidiformes</taxon>
        <taxon>Prostigmata</taxon>
        <taxon>Eleutherengona</taxon>
        <taxon>Raphignathae</taxon>
        <taxon>Tetranychoidea</taxon>
        <taxon>Tetranychidae</taxon>
        <taxon>Tetranychus</taxon>
    </lineage>
</organism>
<dbReference type="InterPro" id="IPR036047">
    <property type="entry name" value="F-box-like_dom_sf"/>
</dbReference>
<dbReference type="SUPFAM" id="SSF81383">
    <property type="entry name" value="F-box domain"/>
    <property type="match status" value="1"/>
</dbReference>